<evidence type="ECO:0000259" key="6">
    <source>
        <dbReference type="PROSITE" id="PS50045"/>
    </source>
</evidence>
<dbReference type="Pfam" id="PF25601">
    <property type="entry name" value="AAA_lid_14"/>
    <property type="match status" value="1"/>
</dbReference>
<dbReference type="Pfam" id="PF00158">
    <property type="entry name" value="Sigma54_activat"/>
    <property type="match status" value="1"/>
</dbReference>
<dbReference type="GO" id="GO:0005524">
    <property type="term" value="F:ATP binding"/>
    <property type="evidence" value="ECO:0007669"/>
    <property type="project" value="UniProtKB-KW"/>
</dbReference>
<keyword evidence="3" id="KW-0805">Transcription regulation</keyword>
<dbReference type="CDD" id="cd00009">
    <property type="entry name" value="AAA"/>
    <property type="match status" value="1"/>
</dbReference>
<keyword evidence="2" id="KW-0067">ATP-binding</keyword>
<evidence type="ECO:0000313" key="8">
    <source>
        <dbReference type="Proteomes" id="UP000035050"/>
    </source>
</evidence>
<dbReference type="PANTHER" id="PTHR32071:SF117">
    <property type="entry name" value="PTS-DEPENDENT DIHYDROXYACETONE KINASE OPERON REGULATORY PROTEIN-RELATED"/>
    <property type="match status" value="1"/>
</dbReference>
<dbReference type="PANTHER" id="PTHR32071">
    <property type="entry name" value="TRANSCRIPTIONAL REGULATORY PROTEIN"/>
    <property type="match status" value="1"/>
</dbReference>
<dbReference type="PATRIC" id="fig|573737.6.peg.4491"/>
<dbReference type="PROSITE" id="PS00676">
    <property type="entry name" value="SIGMA54_INTERACT_2"/>
    <property type="match status" value="1"/>
</dbReference>
<dbReference type="InterPro" id="IPR025943">
    <property type="entry name" value="Sigma_54_int_dom_ATP-bd_2"/>
</dbReference>
<dbReference type="OrthoDB" id="9761705at2"/>
<dbReference type="InterPro" id="IPR027417">
    <property type="entry name" value="P-loop_NTPase"/>
</dbReference>
<dbReference type="Pfam" id="PF02954">
    <property type="entry name" value="HTH_8"/>
    <property type="match status" value="1"/>
</dbReference>
<evidence type="ECO:0000256" key="5">
    <source>
        <dbReference type="ARBA" id="ARBA00023163"/>
    </source>
</evidence>
<keyword evidence="1" id="KW-0547">Nucleotide-binding</keyword>
<dbReference type="HOGENOM" id="CLU_000445_0_7_4"/>
<gene>
    <name evidence="7" type="ORF">MB84_17710</name>
</gene>
<dbReference type="KEGG" id="pox:MB84_17710"/>
<dbReference type="InterPro" id="IPR002197">
    <property type="entry name" value="HTH_Fis"/>
</dbReference>
<reference evidence="7" key="1">
    <citation type="submission" date="2016-06" db="EMBL/GenBank/DDBJ databases">
        <title>Pandoraea oxalativorans DSM 23570 Genome Sequencing.</title>
        <authorList>
            <person name="Ee R."/>
            <person name="Lim Y.-L."/>
            <person name="Yong D."/>
            <person name="Yin W.-F."/>
            <person name="Chan K.-G."/>
        </authorList>
    </citation>
    <scope>NUCLEOTIDE SEQUENCE</scope>
    <source>
        <strain evidence="7">DSM 23570</strain>
    </source>
</reference>
<dbReference type="Gene3D" id="1.10.8.60">
    <property type="match status" value="1"/>
</dbReference>
<dbReference type="SUPFAM" id="SSF46689">
    <property type="entry name" value="Homeodomain-like"/>
    <property type="match status" value="1"/>
</dbReference>
<evidence type="ECO:0000313" key="7">
    <source>
        <dbReference type="EMBL" id="AKC70917.1"/>
    </source>
</evidence>
<dbReference type="Gene3D" id="3.40.50.300">
    <property type="entry name" value="P-loop containing nucleotide triphosphate hydrolases"/>
    <property type="match status" value="1"/>
</dbReference>
<keyword evidence="5" id="KW-0804">Transcription</keyword>
<evidence type="ECO:0000256" key="1">
    <source>
        <dbReference type="ARBA" id="ARBA00022741"/>
    </source>
</evidence>
<dbReference type="InterPro" id="IPR009057">
    <property type="entry name" value="Homeodomain-like_sf"/>
</dbReference>
<dbReference type="Proteomes" id="UP000035050">
    <property type="component" value="Chromosome"/>
</dbReference>
<protein>
    <submittedName>
        <fullName evidence="7">Fis family transcriptional regulator</fullName>
    </submittedName>
</protein>
<dbReference type="InterPro" id="IPR058031">
    <property type="entry name" value="AAA_lid_NorR"/>
</dbReference>
<evidence type="ECO:0000256" key="3">
    <source>
        <dbReference type="ARBA" id="ARBA00023015"/>
    </source>
</evidence>
<proteinExistence type="predicted"/>
<dbReference type="InterPro" id="IPR003593">
    <property type="entry name" value="AAA+_ATPase"/>
</dbReference>
<evidence type="ECO:0000256" key="2">
    <source>
        <dbReference type="ARBA" id="ARBA00022840"/>
    </source>
</evidence>
<evidence type="ECO:0000256" key="4">
    <source>
        <dbReference type="ARBA" id="ARBA00023125"/>
    </source>
</evidence>
<dbReference type="InterPro" id="IPR002078">
    <property type="entry name" value="Sigma_54_int"/>
</dbReference>
<name>A0A0E3YC93_9BURK</name>
<dbReference type="PROSITE" id="PS00688">
    <property type="entry name" value="SIGMA54_INTERACT_3"/>
    <property type="match status" value="1"/>
</dbReference>
<feature type="domain" description="Sigma-54 factor interaction" evidence="6">
    <location>
        <begin position="15"/>
        <end position="243"/>
    </location>
</feature>
<accession>A0A0E3YC93</accession>
<dbReference type="FunFam" id="3.40.50.300:FF:000006">
    <property type="entry name" value="DNA-binding transcriptional regulator NtrC"/>
    <property type="match status" value="1"/>
</dbReference>
<dbReference type="PROSITE" id="PS50045">
    <property type="entry name" value="SIGMA54_INTERACT_4"/>
    <property type="match status" value="1"/>
</dbReference>
<dbReference type="EMBL" id="CP011253">
    <property type="protein sequence ID" value="AKC70917.1"/>
    <property type="molecule type" value="Genomic_DNA"/>
</dbReference>
<dbReference type="GO" id="GO:0006355">
    <property type="term" value="P:regulation of DNA-templated transcription"/>
    <property type="evidence" value="ECO:0007669"/>
    <property type="project" value="InterPro"/>
</dbReference>
<sequence length="319" mass="34460">MKRQSGTPDIPDTSLLGNSTAIRTLRAQIERVARTSVSVLILGESGSGKELAARALHAASDRRRAPFVAVPCGAMPAELAESQWFGHERGSFTGAVDQHRGYFEAAHGGTLFLDEIGDMSPAMQVKLLRALESGTLCRVGGSQPVPVNVRVIAATRHNVTEALRSGALREDLLYRLAAFVLHVPALRHRDGDIATLAHAHVDALNARARTSKRLSAPSMRALGAHVWPGNVRELHHVIERAFILSDDVLHVTTDTVTPADPVVHDGTLELPRVITLADAQHHFIAASLAHHENDKPRTARSLGVSLKTLYNRLTTSTGH</sequence>
<keyword evidence="8" id="KW-1185">Reference proteome</keyword>
<keyword evidence="4" id="KW-0238">DNA-binding</keyword>
<dbReference type="InterPro" id="IPR025944">
    <property type="entry name" value="Sigma_54_int_dom_CS"/>
</dbReference>
<dbReference type="SMART" id="SM00382">
    <property type="entry name" value="AAA"/>
    <property type="match status" value="1"/>
</dbReference>
<dbReference type="SUPFAM" id="SSF52540">
    <property type="entry name" value="P-loop containing nucleoside triphosphate hydrolases"/>
    <property type="match status" value="1"/>
</dbReference>
<dbReference type="RefSeq" id="WP_046292093.1">
    <property type="nucleotide sequence ID" value="NZ_CP011253.3"/>
</dbReference>
<organism evidence="7 8">
    <name type="scientific">Pandoraea oxalativorans</name>
    <dbReference type="NCBI Taxonomy" id="573737"/>
    <lineage>
        <taxon>Bacteria</taxon>
        <taxon>Pseudomonadati</taxon>
        <taxon>Pseudomonadota</taxon>
        <taxon>Betaproteobacteria</taxon>
        <taxon>Burkholderiales</taxon>
        <taxon>Burkholderiaceae</taxon>
        <taxon>Pandoraea</taxon>
    </lineage>
</organism>
<dbReference type="Gene3D" id="1.10.10.60">
    <property type="entry name" value="Homeodomain-like"/>
    <property type="match status" value="1"/>
</dbReference>
<dbReference type="AlphaFoldDB" id="A0A0E3YC93"/>
<dbReference type="GO" id="GO:0043565">
    <property type="term" value="F:sequence-specific DNA binding"/>
    <property type="evidence" value="ECO:0007669"/>
    <property type="project" value="InterPro"/>
</dbReference>